<evidence type="ECO:0000313" key="2">
    <source>
        <dbReference type="Proteomes" id="UP000266673"/>
    </source>
</evidence>
<dbReference type="EMBL" id="QKWP01000389">
    <property type="protein sequence ID" value="RIB20942.1"/>
    <property type="molecule type" value="Genomic_DNA"/>
</dbReference>
<dbReference type="AlphaFoldDB" id="A0A397VG37"/>
<comment type="caution">
    <text evidence="1">The sequence shown here is derived from an EMBL/GenBank/DDBJ whole genome shotgun (WGS) entry which is preliminary data.</text>
</comment>
<dbReference type="OrthoDB" id="2425451at2759"/>
<reference evidence="1 2" key="1">
    <citation type="submission" date="2018-06" db="EMBL/GenBank/DDBJ databases">
        <title>Comparative genomics reveals the genomic features of Rhizophagus irregularis, R. cerebriforme, R. diaphanum and Gigaspora rosea, and their symbiotic lifestyle signature.</title>
        <authorList>
            <person name="Morin E."/>
            <person name="San Clemente H."/>
            <person name="Chen E.C.H."/>
            <person name="De La Providencia I."/>
            <person name="Hainaut M."/>
            <person name="Kuo A."/>
            <person name="Kohler A."/>
            <person name="Murat C."/>
            <person name="Tang N."/>
            <person name="Roy S."/>
            <person name="Loubradou J."/>
            <person name="Henrissat B."/>
            <person name="Grigoriev I.V."/>
            <person name="Corradi N."/>
            <person name="Roux C."/>
            <person name="Martin F.M."/>
        </authorList>
    </citation>
    <scope>NUCLEOTIDE SEQUENCE [LARGE SCALE GENOMIC DNA]</scope>
    <source>
        <strain evidence="1 2">DAOM 194757</strain>
    </source>
</reference>
<protein>
    <recommendedName>
        <fullName evidence="3">CCHC-type domain-containing protein</fullName>
    </recommendedName>
</protein>
<evidence type="ECO:0000313" key="1">
    <source>
        <dbReference type="EMBL" id="RIB20942.1"/>
    </source>
</evidence>
<keyword evidence="2" id="KW-1185">Reference proteome</keyword>
<gene>
    <name evidence="1" type="ORF">C2G38_2034806</name>
</gene>
<evidence type="ECO:0008006" key="3">
    <source>
        <dbReference type="Google" id="ProtNLM"/>
    </source>
</evidence>
<dbReference type="Proteomes" id="UP000266673">
    <property type="component" value="Unassembled WGS sequence"/>
</dbReference>
<organism evidence="1 2">
    <name type="scientific">Gigaspora rosea</name>
    <dbReference type="NCBI Taxonomy" id="44941"/>
    <lineage>
        <taxon>Eukaryota</taxon>
        <taxon>Fungi</taxon>
        <taxon>Fungi incertae sedis</taxon>
        <taxon>Mucoromycota</taxon>
        <taxon>Glomeromycotina</taxon>
        <taxon>Glomeromycetes</taxon>
        <taxon>Diversisporales</taxon>
        <taxon>Gigasporaceae</taxon>
        <taxon>Gigaspora</taxon>
    </lineage>
</organism>
<accession>A0A397VG37</accession>
<sequence>MVASRYRKLSPEICDETTNTESPDNLFSENLFGTSLIEFEYLIVEIGLPRIHEIWSVYFIDKKSKNFIVLYDNAAHLCTCLTLIIEQWRKGFGIMKKALNLAISTGRAEELYEMHSRLVNEMEIEIARNEGRTIEQVSIQVEPGQNHEREDKARQCGICHKKGHNARTCTNRKP</sequence>
<name>A0A397VG37_9GLOM</name>
<proteinExistence type="predicted"/>